<dbReference type="AlphaFoldDB" id="A0A4R8WZU7"/>
<comment type="caution">
    <text evidence="2">The sequence shown here is derived from an EMBL/GenBank/DDBJ whole genome shotgun (WGS) entry which is preliminary data.</text>
</comment>
<dbReference type="EMBL" id="SOFP01000031">
    <property type="protein sequence ID" value="TFC17457.1"/>
    <property type="molecule type" value="Genomic_DNA"/>
</dbReference>
<sequence>MMARTKLTQLLGDPKREAAQAIVREPVMTESVPVPVPVPVPASASASVPAPEIAPAPSSRAAVKQKEPNEAPDVGGGAHYLSFVRKETRLRGDQMDALAAKARQINRNKTDGGERITDNTLIRIAVDLLLARADNLAGSTEDQLRNSVSS</sequence>
<evidence type="ECO:0000313" key="3">
    <source>
        <dbReference type="Proteomes" id="UP000298412"/>
    </source>
</evidence>
<keyword evidence="3" id="KW-1185">Reference proteome</keyword>
<evidence type="ECO:0000256" key="1">
    <source>
        <dbReference type="SAM" id="MobiDB-lite"/>
    </source>
</evidence>
<name>A0A4R8WZU7_9MICO</name>
<gene>
    <name evidence="2" type="ORF">E3O19_06125</name>
</gene>
<evidence type="ECO:0000313" key="2">
    <source>
        <dbReference type="EMBL" id="TFC17457.1"/>
    </source>
</evidence>
<organism evidence="2 3">
    <name type="scientific">Cryobacterium algoritolerans</name>
    <dbReference type="NCBI Taxonomy" id="1259184"/>
    <lineage>
        <taxon>Bacteria</taxon>
        <taxon>Bacillati</taxon>
        <taxon>Actinomycetota</taxon>
        <taxon>Actinomycetes</taxon>
        <taxon>Micrococcales</taxon>
        <taxon>Microbacteriaceae</taxon>
        <taxon>Cryobacterium</taxon>
    </lineage>
</organism>
<reference evidence="2 3" key="1">
    <citation type="submission" date="2019-03" db="EMBL/GenBank/DDBJ databases">
        <title>Genomics of glacier-inhabiting Cryobacterium strains.</title>
        <authorList>
            <person name="Liu Q."/>
            <person name="Xin Y.-H."/>
        </authorList>
    </citation>
    <scope>NUCLEOTIDE SEQUENCE [LARGE SCALE GENOMIC DNA]</scope>
    <source>
        <strain evidence="2 3">MDT1-3</strain>
    </source>
</reference>
<accession>A0A4R8WZU7</accession>
<feature type="compositionally biased region" description="Low complexity" evidence="1">
    <location>
        <begin position="43"/>
        <end position="62"/>
    </location>
</feature>
<protein>
    <submittedName>
        <fullName evidence="2">Uncharacterized protein</fullName>
    </submittedName>
</protein>
<proteinExistence type="predicted"/>
<feature type="region of interest" description="Disordered" evidence="1">
    <location>
        <begin position="43"/>
        <end position="77"/>
    </location>
</feature>
<dbReference type="Proteomes" id="UP000298412">
    <property type="component" value="Unassembled WGS sequence"/>
</dbReference>